<dbReference type="AlphaFoldDB" id="A0A0B2C0Q5"/>
<protein>
    <submittedName>
        <fullName evidence="1">Transcriptional regulator</fullName>
    </submittedName>
</protein>
<sequence length="185" mass="20947">MLVFLDFEASSLSDHSYPIEVGWVWEDGTGEAHLIRPAPRWTDWDMKAQAIHGVSRAELEEHGTDHREVARRMVEVLAGHDLCASAPSWDGKWMSALLRAADLPRHTLRLRDSDDVIAEAARTILQPRYPAGQLETALETILTLDDLRERPPAHRALEDARGEWRKWQRVIARATEMAGPQADTN</sequence>
<dbReference type="OrthoDB" id="5705783at2"/>
<dbReference type="InterPro" id="IPR036397">
    <property type="entry name" value="RNaseH_sf"/>
</dbReference>
<proteinExistence type="predicted"/>
<evidence type="ECO:0000313" key="1">
    <source>
        <dbReference type="EMBL" id="KHL25571.1"/>
    </source>
</evidence>
<dbReference type="SUPFAM" id="SSF53098">
    <property type="entry name" value="Ribonuclease H-like"/>
    <property type="match status" value="1"/>
</dbReference>
<keyword evidence="2" id="KW-1185">Reference proteome</keyword>
<dbReference type="RefSeq" id="WP_039094049.1">
    <property type="nucleotide sequence ID" value="NZ_JTDN01000001.1"/>
</dbReference>
<organism evidence="1 2">
    <name type="scientific">Croceibacterium mercuriale</name>
    <dbReference type="NCBI Taxonomy" id="1572751"/>
    <lineage>
        <taxon>Bacteria</taxon>
        <taxon>Pseudomonadati</taxon>
        <taxon>Pseudomonadota</taxon>
        <taxon>Alphaproteobacteria</taxon>
        <taxon>Sphingomonadales</taxon>
        <taxon>Erythrobacteraceae</taxon>
        <taxon>Croceibacterium</taxon>
    </lineage>
</organism>
<dbReference type="EMBL" id="JTDN01000001">
    <property type="protein sequence ID" value="KHL25571.1"/>
    <property type="molecule type" value="Genomic_DNA"/>
</dbReference>
<dbReference type="Gene3D" id="3.30.420.10">
    <property type="entry name" value="Ribonuclease H-like superfamily/Ribonuclease H"/>
    <property type="match status" value="1"/>
</dbReference>
<accession>A0A0B2C0Q5</accession>
<dbReference type="InterPro" id="IPR012337">
    <property type="entry name" value="RNaseH-like_sf"/>
</dbReference>
<comment type="caution">
    <text evidence="1">The sequence shown here is derived from an EMBL/GenBank/DDBJ whole genome shotgun (WGS) entry which is preliminary data.</text>
</comment>
<reference evidence="1 2" key="1">
    <citation type="submission" date="2014-11" db="EMBL/GenBank/DDBJ databases">
        <title>Draft genome sequence of Kirrobacter mercurialis.</title>
        <authorList>
            <person name="Coil D.A."/>
            <person name="Eisen J.A."/>
        </authorList>
    </citation>
    <scope>NUCLEOTIDE SEQUENCE [LARGE SCALE GENOMIC DNA]</scope>
    <source>
        <strain evidence="1 2">Coronado</strain>
    </source>
</reference>
<name>A0A0B2C0Q5_9SPHN</name>
<dbReference type="Proteomes" id="UP000030988">
    <property type="component" value="Unassembled WGS sequence"/>
</dbReference>
<dbReference type="STRING" id="1572751.PK98_02560"/>
<evidence type="ECO:0000313" key="2">
    <source>
        <dbReference type="Proteomes" id="UP000030988"/>
    </source>
</evidence>
<gene>
    <name evidence="1" type="ORF">PK98_02560</name>
</gene>
<dbReference type="GO" id="GO:0003676">
    <property type="term" value="F:nucleic acid binding"/>
    <property type="evidence" value="ECO:0007669"/>
    <property type="project" value="InterPro"/>
</dbReference>